<gene>
    <name evidence="9" type="ORF">ACFFIX_10375</name>
</gene>
<dbReference type="RefSeq" id="WP_378933530.1">
    <property type="nucleotide sequence ID" value="NZ_JBHLVO010000006.1"/>
</dbReference>
<evidence type="ECO:0000256" key="5">
    <source>
        <dbReference type="ARBA" id="ARBA00023277"/>
    </source>
</evidence>
<reference evidence="9 10" key="1">
    <citation type="submission" date="2024-09" db="EMBL/GenBank/DDBJ databases">
        <authorList>
            <person name="Sun Q."/>
            <person name="Mori K."/>
        </authorList>
    </citation>
    <scope>NUCLEOTIDE SEQUENCE [LARGE SCALE GENOMIC DNA]</scope>
    <source>
        <strain evidence="9 10">CCM 7228</strain>
    </source>
</reference>
<evidence type="ECO:0000256" key="2">
    <source>
        <dbReference type="ARBA" id="ARBA00022723"/>
    </source>
</evidence>
<dbReference type="InterPro" id="IPR011009">
    <property type="entry name" value="Kinase-like_dom_sf"/>
</dbReference>
<keyword evidence="5" id="KW-0119">Carbohydrate metabolism</keyword>
<evidence type="ECO:0000313" key="10">
    <source>
        <dbReference type="Proteomes" id="UP001589854"/>
    </source>
</evidence>
<comment type="similarity">
    <text evidence="7">Belongs to the D-lyxose ketol-isomerase family.</text>
</comment>
<evidence type="ECO:0000256" key="1">
    <source>
        <dbReference type="ARBA" id="ARBA00001936"/>
    </source>
</evidence>
<dbReference type="Gene3D" id="2.60.120.10">
    <property type="entry name" value="Jelly Rolls"/>
    <property type="match status" value="1"/>
</dbReference>
<dbReference type="Pfam" id="PF07385">
    <property type="entry name" value="Lyx_isomer"/>
    <property type="match status" value="1"/>
</dbReference>
<dbReference type="CDD" id="cd20308">
    <property type="entry name" value="cupin_YdaE"/>
    <property type="match status" value="1"/>
</dbReference>
<organism evidence="9 10">
    <name type="scientific">Metabacillus herbersteinensis</name>
    <dbReference type="NCBI Taxonomy" id="283816"/>
    <lineage>
        <taxon>Bacteria</taxon>
        <taxon>Bacillati</taxon>
        <taxon>Bacillota</taxon>
        <taxon>Bacilli</taxon>
        <taxon>Bacillales</taxon>
        <taxon>Bacillaceae</taxon>
        <taxon>Metabacillus</taxon>
    </lineage>
</organism>
<evidence type="ECO:0000256" key="3">
    <source>
        <dbReference type="ARBA" id="ARBA00023211"/>
    </source>
</evidence>
<proteinExistence type="inferred from homology"/>
<keyword evidence="4 9" id="KW-0413">Isomerase</keyword>
<dbReference type="EMBL" id="JBHLVO010000006">
    <property type="protein sequence ID" value="MFC0271858.1"/>
    <property type="molecule type" value="Genomic_DNA"/>
</dbReference>
<evidence type="ECO:0000256" key="8">
    <source>
        <dbReference type="ARBA" id="ARBA00044972"/>
    </source>
</evidence>
<keyword evidence="10" id="KW-1185">Reference proteome</keyword>
<protein>
    <recommendedName>
        <fullName evidence="8">D-lyxose ketol-isomerase</fullName>
        <ecNumber evidence="8">5.3.1.15</ecNumber>
    </recommendedName>
</protein>
<dbReference type="InterPro" id="IPR011051">
    <property type="entry name" value="RmlC_Cupin_sf"/>
</dbReference>
<evidence type="ECO:0000256" key="7">
    <source>
        <dbReference type="ARBA" id="ARBA00044951"/>
    </source>
</evidence>
<keyword evidence="3" id="KW-0464">Manganese</keyword>
<dbReference type="InterPro" id="IPR010864">
    <property type="entry name" value="D-lyxose_isomer"/>
</dbReference>
<evidence type="ECO:0000256" key="6">
    <source>
        <dbReference type="ARBA" id="ARBA00044907"/>
    </source>
</evidence>
<comment type="catalytic activity">
    <reaction evidence="6">
        <text>D-lyxose = D-xylulose</text>
        <dbReference type="Rhea" id="RHEA:14201"/>
        <dbReference type="ChEBI" id="CHEBI:16789"/>
        <dbReference type="ChEBI" id="CHEBI:17140"/>
        <dbReference type="EC" id="5.3.1.15"/>
    </reaction>
</comment>
<dbReference type="Proteomes" id="UP001589854">
    <property type="component" value="Unassembled WGS sequence"/>
</dbReference>
<dbReference type="GO" id="GO:0016853">
    <property type="term" value="F:isomerase activity"/>
    <property type="evidence" value="ECO:0007669"/>
    <property type="project" value="UniProtKB-KW"/>
</dbReference>
<accession>A0ABV6GEH3</accession>
<sequence length="179" mass="20562">MQTKEVVQSFREKTAHYLKQANIVLTEKEKSSIEVADFGLGRLEQVGLQLITYVNTDRYCAKELVLFPGQTCPEHKHPNRANGDRGKQETFRCRTGEVYLYVEGEKTELPKVYPPEDDLQYYTAYKEIVLRAGEQYTIEPDTLHWFQAGEEGAIVSEFSSNSDDASDIFTDTRIDRLPK</sequence>
<evidence type="ECO:0000313" key="9">
    <source>
        <dbReference type="EMBL" id="MFC0271858.1"/>
    </source>
</evidence>
<dbReference type="EC" id="5.3.1.15" evidence="8"/>
<comment type="cofactor">
    <cofactor evidence="1">
        <name>Mn(2+)</name>
        <dbReference type="ChEBI" id="CHEBI:29035"/>
    </cofactor>
</comment>
<comment type="caution">
    <text evidence="9">The sequence shown here is derived from an EMBL/GenBank/DDBJ whole genome shotgun (WGS) entry which is preliminary data.</text>
</comment>
<dbReference type="SUPFAM" id="SSF56112">
    <property type="entry name" value="Protein kinase-like (PK-like)"/>
    <property type="match status" value="1"/>
</dbReference>
<dbReference type="SUPFAM" id="SSF51182">
    <property type="entry name" value="RmlC-like cupins"/>
    <property type="match status" value="1"/>
</dbReference>
<keyword evidence="2" id="KW-0479">Metal-binding</keyword>
<dbReference type="InterPro" id="IPR014710">
    <property type="entry name" value="RmlC-like_jellyroll"/>
</dbReference>
<name>A0ABV6GEH3_9BACI</name>
<evidence type="ECO:0000256" key="4">
    <source>
        <dbReference type="ARBA" id="ARBA00023235"/>
    </source>
</evidence>